<dbReference type="GO" id="GO:0031388">
    <property type="term" value="P:organic acid phosphorylation"/>
    <property type="evidence" value="ECO:0007669"/>
    <property type="project" value="UniProtKB-UniRule"/>
</dbReference>
<evidence type="ECO:0000256" key="3">
    <source>
        <dbReference type="ARBA" id="ARBA00022777"/>
    </source>
</evidence>
<reference evidence="5" key="1">
    <citation type="submission" date="2020-08" db="EMBL/GenBank/DDBJ databases">
        <title>Sequencing the genomes of 1000 actinobacteria strains.</title>
        <authorList>
            <person name="Klenk H.-P."/>
        </authorList>
    </citation>
    <scope>NUCLEOTIDE SEQUENCE</scope>
    <source>
        <strain evidence="5">DSM 10695</strain>
    </source>
</reference>
<dbReference type="InterPro" id="IPR004381">
    <property type="entry name" value="Glycerate_kinase"/>
</dbReference>
<protein>
    <submittedName>
        <fullName evidence="5">Glycerate kinase</fullName>
        <ecNumber evidence="5">2.7.1.31</ecNumber>
    </submittedName>
</protein>
<evidence type="ECO:0000256" key="4">
    <source>
        <dbReference type="PIRNR" id="PIRNR006078"/>
    </source>
</evidence>
<accession>A0A923E284</accession>
<dbReference type="GO" id="GO:0008887">
    <property type="term" value="F:glycerate kinase activity"/>
    <property type="evidence" value="ECO:0007669"/>
    <property type="project" value="UniProtKB-UniRule"/>
</dbReference>
<evidence type="ECO:0000256" key="2">
    <source>
        <dbReference type="ARBA" id="ARBA00022679"/>
    </source>
</evidence>
<dbReference type="NCBIfam" id="TIGR00045">
    <property type="entry name" value="glycerate kinase"/>
    <property type="match status" value="1"/>
</dbReference>
<dbReference type="InterPro" id="IPR018193">
    <property type="entry name" value="Glyc_kinase_flavodox-like_fold"/>
</dbReference>
<dbReference type="Pfam" id="PF02595">
    <property type="entry name" value="Gly_kinase"/>
    <property type="match status" value="1"/>
</dbReference>
<keyword evidence="6" id="KW-1185">Reference proteome</keyword>
<evidence type="ECO:0000313" key="6">
    <source>
        <dbReference type="Proteomes" id="UP000617426"/>
    </source>
</evidence>
<organism evidence="5 6">
    <name type="scientific">Schaalia hyovaginalis</name>
    <dbReference type="NCBI Taxonomy" id="29316"/>
    <lineage>
        <taxon>Bacteria</taxon>
        <taxon>Bacillati</taxon>
        <taxon>Actinomycetota</taxon>
        <taxon>Actinomycetes</taxon>
        <taxon>Actinomycetales</taxon>
        <taxon>Actinomycetaceae</taxon>
        <taxon>Schaalia</taxon>
    </lineage>
</organism>
<dbReference type="EMBL" id="JACHMK010000001">
    <property type="protein sequence ID" value="MBB6333512.1"/>
    <property type="molecule type" value="Genomic_DNA"/>
</dbReference>
<sequence length="369" mass="37380">MRIVCAPDSFKESMTALQAARAMELGVHDALPDAECVLVPMSDGGEGFTDAIGQAWDAEAVEVDTLDALGRPIRAAYRLAEDRAVLDVASCSGLELIAPQDRRIDPANTRGLGILIREALSRGARSLLIGIGGSVTNDAGAGMLVALGARLLDAGGAEVGASPLELLRVVRVDDSALARLFEGVEVRVASDVTNPLCGPEGASAVFGPQKGLAPEDVPAFDAALETFARASGRWDLAALPGSGAAGGLGFALRAFLGAALVPGLDLVAEALGLAETIEGADLVLTGEGKADGQSARGKTPAGVAALAGRLGVPALVFAGALGDGAETLLDVGATRIIAISTPDEPLPVALRRGPENLRHAVAAALRQSR</sequence>
<comment type="caution">
    <text evidence="5">The sequence shown here is derived from an EMBL/GenBank/DDBJ whole genome shotgun (WGS) entry which is preliminary data.</text>
</comment>
<dbReference type="SUPFAM" id="SSF110738">
    <property type="entry name" value="Glycerate kinase I"/>
    <property type="match status" value="1"/>
</dbReference>
<dbReference type="InterPro" id="IPR018197">
    <property type="entry name" value="Glycerate_kinase_RE-like"/>
</dbReference>
<dbReference type="PIRSF" id="PIRSF006078">
    <property type="entry name" value="GlxK"/>
    <property type="match status" value="1"/>
</dbReference>
<evidence type="ECO:0000256" key="1">
    <source>
        <dbReference type="ARBA" id="ARBA00006284"/>
    </source>
</evidence>
<evidence type="ECO:0000313" key="5">
    <source>
        <dbReference type="EMBL" id="MBB6333512.1"/>
    </source>
</evidence>
<dbReference type="InterPro" id="IPR036129">
    <property type="entry name" value="Glycerate_kinase_sf"/>
</dbReference>
<dbReference type="RefSeq" id="WP_184451224.1">
    <property type="nucleotide sequence ID" value="NZ_JACHMK010000001.1"/>
</dbReference>
<keyword evidence="2 4" id="KW-0808">Transferase</keyword>
<comment type="similarity">
    <text evidence="1 4">Belongs to the glycerate kinase type-1 family.</text>
</comment>
<dbReference type="Gene3D" id="3.40.50.10350">
    <property type="entry name" value="Glycerate kinase, domain 1"/>
    <property type="match status" value="1"/>
</dbReference>
<keyword evidence="3 4" id="KW-0418">Kinase</keyword>
<dbReference type="Gene3D" id="3.90.1510.10">
    <property type="entry name" value="Glycerate kinase, domain 2"/>
    <property type="match status" value="1"/>
</dbReference>
<name>A0A923E284_9ACTO</name>
<dbReference type="Proteomes" id="UP000617426">
    <property type="component" value="Unassembled WGS sequence"/>
</dbReference>
<dbReference type="EC" id="2.7.1.31" evidence="5"/>
<dbReference type="PANTHER" id="PTHR21599:SF0">
    <property type="entry name" value="GLYCERATE KINASE"/>
    <property type="match status" value="1"/>
</dbReference>
<gene>
    <name evidence="5" type="ORF">HD592_000077</name>
</gene>
<proteinExistence type="inferred from homology"/>
<dbReference type="PANTHER" id="PTHR21599">
    <property type="entry name" value="GLYCERATE KINASE"/>
    <property type="match status" value="1"/>
</dbReference>
<dbReference type="AlphaFoldDB" id="A0A923E284"/>